<comment type="caution">
    <text evidence="2">The sequence shown here is derived from an EMBL/GenBank/DDBJ whole genome shotgun (WGS) entry which is preliminary data.</text>
</comment>
<evidence type="ECO:0000256" key="1">
    <source>
        <dbReference type="SAM" id="MobiDB-lite"/>
    </source>
</evidence>
<reference evidence="2 3" key="1">
    <citation type="journal article" date="2019" name="Int. J. Syst. Evol. Microbiol.">
        <title>The Global Catalogue of Microorganisms (GCM) 10K type strain sequencing project: providing services to taxonomists for standard genome sequencing and annotation.</title>
        <authorList>
            <consortium name="The Broad Institute Genomics Platform"/>
            <consortium name="The Broad Institute Genome Sequencing Center for Infectious Disease"/>
            <person name="Wu L."/>
            <person name="Ma J."/>
        </authorList>
    </citation>
    <scope>NUCLEOTIDE SEQUENCE [LARGE SCALE GENOMIC DNA]</scope>
    <source>
        <strain evidence="2 3">JCM 11896</strain>
    </source>
</reference>
<dbReference type="EMBL" id="BAAAJK010000033">
    <property type="protein sequence ID" value="GAA1396061.1"/>
    <property type="molecule type" value="Genomic_DNA"/>
</dbReference>
<evidence type="ECO:0000313" key="2">
    <source>
        <dbReference type="EMBL" id="GAA1396061.1"/>
    </source>
</evidence>
<accession>A0ABN1Y2F3</accession>
<name>A0ABN1Y2F3_9PSEU</name>
<keyword evidence="3" id="KW-1185">Reference proteome</keyword>
<sequence length="81" mass="8114">MRLERQALVEQPLCFGDRLVRCQHQVLGHPLDAGGAAAERPAGGVPGAGVAGTATLVAVAGRSHGPDPAIRTGTGHTGAAR</sequence>
<proteinExistence type="predicted"/>
<dbReference type="Proteomes" id="UP001501414">
    <property type="component" value="Unassembled WGS sequence"/>
</dbReference>
<organism evidence="2 3">
    <name type="scientific">Pseudonocardia kongjuensis</name>
    <dbReference type="NCBI Taxonomy" id="102227"/>
    <lineage>
        <taxon>Bacteria</taxon>
        <taxon>Bacillati</taxon>
        <taxon>Actinomycetota</taxon>
        <taxon>Actinomycetes</taxon>
        <taxon>Pseudonocardiales</taxon>
        <taxon>Pseudonocardiaceae</taxon>
        <taxon>Pseudonocardia</taxon>
    </lineage>
</organism>
<protein>
    <submittedName>
        <fullName evidence="2">Uncharacterized protein</fullName>
    </submittedName>
</protein>
<evidence type="ECO:0000313" key="3">
    <source>
        <dbReference type="Proteomes" id="UP001501414"/>
    </source>
</evidence>
<feature type="region of interest" description="Disordered" evidence="1">
    <location>
        <begin position="62"/>
        <end position="81"/>
    </location>
</feature>
<gene>
    <name evidence="2" type="ORF">GCM10009613_46660</name>
</gene>